<feature type="transmembrane region" description="Helical" evidence="7">
    <location>
        <begin position="152"/>
        <end position="178"/>
    </location>
</feature>
<dbReference type="GO" id="GO:0005886">
    <property type="term" value="C:plasma membrane"/>
    <property type="evidence" value="ECO:0007669"/>
    <property type="project" value="UniProtKB-SubCell"/>
</dbReference>
<evidence type="ECO:0000256" key="4">
    <source>
        <dbReference type="ARBA" id="ARBA00022692"/>
    </source>
</evidence>
<feature type="transmembrane region" description="Helical" evidence="7">
    <location>
        <begin position="198"/>
        <end position="217"/>
    </location>
</feature>
<evidence type="ECO:0000256" key="5">
    <source>
        <dbReference type="ARBA" id="ARBA00022989"/>
    </source>
</evidence>
<dbReference type="PATRIC" id="fig|284581.3.peg.1169"/>
<organism evidence="8 9">
    <name type="scientific">Priestia koreensis</name>
    <dbReference type="NCBI Taxonomy" id="284581"/>
    <lineage>
        <taxon>Bacteria</taxon>
        <taxon>Bacillati</taxon>
        <taxon>Bacillota</taxon>
        <taxon>Bacilli</taxon>
        <taxon>Bacillales</taxon>
        <taxon>Bacillaceae</taxon>
        <taxon>Priestia</taxon>
    </lineage>
</organism>
<evidence type="ECO:0000256" key="3">
    <source>
        <dbReference type="ARBA" id="ARBA00022475"/>
    </source>
</evidence>
<gene>
    <name evidence="8" type="ORF">AMD01_15815</name>
</gene>
<evidence type="ECO:0000256" key="2">
    <source>
        <dbReference type="ARBA" id="ARBA00005262"/>
    </source>
</evidence>
<evidence type="ECO:0000313" key="9">
    <source>
        <dbReference type="Proteomes" id="UP000037558"/>
    </source>
</evidence>
<dbReference type="AlphaFoldDB" id="A0A0M0KXE7"/>
<comment type="similarity">
    <text evidence="2">Belongs to the chromate ion transporter (CHR) (TC 2.A.51) family.</text>
</comment>
<dbReference type="RefSeq" id="WP_053402400.1">
    <property type="nucleotide sequence ID" value="NZ_LILC01000021.1"/>
</dbReference>
<name>A0A0M0KXE7_9BACI</name>
<feature type="transmembrane region" description="Helical" evidence="7">
    <location>
        <begin position="229"/>
        <end position="248"/>
    </location>
</feature>
<evidence type="ECO:0000256" key="6">
    <source>
        <dbReference type="ARBA" id="ARBA00023136"/>
    </source>
</evidence>
<comment type="caution">
    <text evidence="8">The sequence shown here is derived from an EMBL/GenBank/DDBJ whole genome shotgun (WGS) entry which is preliminary data.</text>
</comment>
<evidence type="ECO:0000256" key="7">
    <source>
        <dbReference type="SAM" id="Phobius"/>
    </source>
</evidence>
<evidence type="ECO:0000313" key="8">
    <source>
        <dbReference type="EMBL" id="KOO43485.1"/>
    </source>
</evidence>
<dbReference type="NCBIfam" id="TIGR00937">
    <property type="entry name" value="2A51"/>
    <property type="match status" value="1"/>
</dbReference>
<feature type="transmembrane region" description="Helical" evidence="7">
    <location>
        <begin position="294"/>
        <end position="315"/>
    </location>
</feature>
<keyword evidence="3" id="KW-1003">Cell membrane</keyword>
<protein>
    <submittedName>
        <fullName evidence="8">ChrA protein</fullName>
    </submittedName>
</protein>
<dbReference type="OrthoDB" id="9788907at2"/>
<dbReference type="Proteomes" id="UP000037558">
    <property type="component" value="Unassembled WGS sequence"/>
</dbReference>
<dbReference type="PANTHER" id="PTHR33567:SF3">
    <property type="entry name" value="CHROMATE ION TRANSPORTER (EUROFUNG)"/>
    <property type="match status" value="1"/>
</dbReference>
<keyword evidence="6 7" id="KW-0472">Membrane</keyword>
<dbReference type="InterPro" id="IPR003370">
    <property type="entry name" value="Chromate_transpt"/>
</dbReference>
<dbReference type="STRING" id="284581.AMD01_15815"/>
<sequence length="392" mass="42513">MNQPIWRRWLEIWLVSTKLGFTSFGGPIAHLGYFQHEYVQKRNWLDQKSYADLIALCQFLPGPASSQVGISIGIIRGGVIGGVISWLGFTMPSVLILMIAASFLTGHNVEQEGIISGLKIVAVAVVAQAVLGMGKTLTPDRPRLAIGIGSSVVLLVWPYTFVQIGVILFAALLGIFMYRQVSAEEESELPIVKWKGGAIISLSLFFVLLAALPLLSWKFSSTWFDMMDTFYRAGAIVFGGGHVVLPILQQEVVPHLLSKEHFLAGYGAAQAVPGPLFTFSSYIGTVVKGWSGGLVATLAIFLPSFLLVMGVLPFWNGIRRNKNVRGALLGVNASVVGILLASLYDPVFVSAVSNGHDFALALICFGLLVYWKVPSWVVVILGVAGRFILNYT</sequence>
<comment type="subcellular location">
    <subcellularLocation>
        <location evidence="1">Cell membrane</location>
        <topology evidence="1">Multi-pass membrane protein</topology>
    </subcellularLocation>
</comment>
<dbReference type="Pfam" id="PF02417">
    <property type="entry name" value="Chromate_transp"/>
    <property type="match status" value="2"/>
</dbReference>
<feature type="transmembrane region" description="Helical" evidence="7">
    <location>
        <begin position="358"/>
        <end position="389"/>
    </location>
</feature>
<feature type="transmembrane region" description="Helical" evidence="7">
    <location>
        <begin position="79"/>
        <end position="101"/>
    </location>
</feature>
<dbReference type="InterPro" id="IPR014047">
    <property type="entry name" value="Chr_Tranpt_l_chain"/>
</dbReference>
<dbReference type="EMBL" id="LILC01000021">
    <property type="protein sequence ID" value="KOO43485.1"/>
    <property type="molecule type" value="Genomic_DNA"/>
</dbReference>
<evidence type="ECO:0000256" key="1">
    <source>
        <dbReference type="ARBA" id="ARBA00004651"/>
    </source>
</evidence>
<feature type="transmembrane region" description="Helical" evidence="7">
    <location>
        <begin position="113"/>
        <end position="131"/>
    </location>
</feature>
<keyword evidence="9" id="KW-1185">Reference proteome</keyword>
<feature type="transmembrane region" description="Helical" evidence="7">
    <location>
        <begin position="327"/>
        <end position="352"/>
    </location>
</feature>
<dbReference type="GO" id="GO:0015109">
    <property type="term" value="F:chromate transmembrane transporter activity"/>
    <property type="evidence" value="ECO:0007669"/>
    <property type="project" value="InterPro"/>
</dbReference>
<keyword evidence="4 7" id="KW-0812">Transmembrane</keyword>
<proteinExistence type="inferred from homology"/>
<keyword evidence="5 7" id="KW-1133">Transmembrane helix</keyword>
<dbReference type="PANTHER" id="PTHR33567">
    <property type="entry name" value="CHROMATE ION TRANSPORTER (EUROFUNG)"/>
    <property type="match status" value="1"/>
</dbReference>
<reference evidence="9" key="1">
    <citation type="submission" date="2015-08" db="EMBL/GenBank/DDBJ databases">
        <title>Fjat-14210 dsm16467.</title>
        <authorList>
            <person name="Liu B."/>
            <person name="Wang J."/>
            <person name="Zhu Y."/>
            <person name="Liu G."/>
            <person name="Chen Q."/>
            <person name="Chen Z."/>
            <person name="Lan J."/>
            <person name="Che J."/>
            <person name="Ge C."/>
            <person name="Shi H."/>
            <person name="Pan Z."/>
            <person name="Liu X."/>
        </authorList>
    </citation>
    <scope>NUCLEOTIDE SEQUENCE [LARGE SCALE GENOMIC DNA]</scope>
    <source>
        <strain evidence="9">DSM 16467</strain>
    </source>
</reference>
<dbReference type="PIRSF" id="PIRSF004810">
    <property type="entry name" value="ChrA"/>
    <property type="match status" value="1"/>
</dbReference>
<accession>A0A0M0KXE7</accession>